<organism evidence="3">
    <name type="scientific">marine sediment metagenome</name>
    <dbReference type="NCBI Taxonomy" id="412755"/>
    <lineage>
        <taxon>unclassified sequences</taxon>
        <taxon>metagenomes</taxon>
        <taxon>ecological metagenomes</taxon>
    </lineage>
</organism>
<name>X1RTQ2_9ZZZZ</name>
<keyword evidence="1" id="KW-1133">Transmembrane helix</keyword>
<dbReference type="SUPFAM" id="SSF53300">
    <property type="entry name" value="vWA-like"/>
    <property type="match status" value="1"/>
</dbReference>
<dbReference type="PROSITE" id="PS50234">
    <property type="entry name" value="VWFA"/>
    <property type="match status" value="1"/>
</dbReference>
<evidence type="ECO:0000256" key="1">
    <source>
        <dbReference type="SAM" id="Phobius"/>
    </source>
</evidence>
<feature type="domain" description="VWFA" evidence="2">
    <location>
        <begin position="1"/>
        <end position="100"/>
    </location>
</feature>
<comment type="caution">
    <text evidence="3">The sequence shown here is derived from an EMBL/GenBank/DDBJ whole genome shotgun (WGS) entry which is preliminary data.</text>
</comment>
<keyword evidence="1" id="KW-0472">Membrane</keyword>
<dbReference type="EMBL" id="BARW01011101">
    <property type="protein sequence ID" value="GAI84122.1"/>
    <property type="molecule type" value="Genomic_DNA"/>
</dbReference>
<evidence type="ECO:0000313" key="3">
    <source>
        <dbReference type="EMBL" id="GAI84122.1"/>
    </source>
</evidence>
<dbReference type="InterPro" id="IPR036465">
    <property type="entry name" value="vWFA_dom_sf"/>
</dbReference>
<evidence type="ECO:0000259" key="2">
    <source>
        <dbReference type="PROSITE" id="PS50234"/>
    </source>
</evidence>
<reference evidence="3" key="1">
    <citation type="journal article" date="2014" name="Front. Microbiol.">
        <title>High frequency of phylogenetically diverse reductive dehalogenase-homologous genes in deep subseafloor sedimentary metagenomes.</title>
        <authorList>
            <person name="Kawai M."/>
            <person name="Futagami T."/>
            <person name="Toyoda A."/>
            <person name="Takaki Y."/>
            <person name="Nishi S."/>
            <person name="Hori S."/>
            <person name="Arai W."/>
            <person name="Tsubouchi T."/>
            <person name="Morono Y."/>
            <person name="Uchiyama I."/>
            <person name="Ito T."/>
            <person name="Fujiyama A."/>
            <person name="Inagaki F."/>
            <person name="Takami H."/>
        </authorList>
    </citation>
    <scope>NUCLEOTIDE SEQUENCE</scope>
    <source>
        <strain evidence="3">Expedition CK06-06</strain>
    </source>
</reference>
<feature type="non-terminal residue" evidence="3">
    <location>
        <position position="1"/>
    </location>
</feature>
<keyword evidence="1" id="KW-0812">Transmembrane</keyword>
<dbReference type="Gene3D" id="3.40.50.410">
    <property type="entry name" value="von Willebrand factor, type A domain"/>
    <property type="match status" value="1"/>
</dbReference>
<dbReference type="InterPro" id="IPR002035">
    <property type="entry name" value="VWF_A"/>
</dbReference>
<dbReference type="Pfam" id="PF00092">
    <property type="entry name" value="VWA"/>
    <property type="match status" value="1"/>
</dbReference>
<dbReference type="AlphaFoldDB" id="X1RTQ2"/>
<sequence length="146" mass="16604">RQGKSKVLILLTDGVNNSGEIDPYTAARAAAALNIKIYTIGVGSMGEAPYPVDDPAFGQRYVSIPVQIDEEMLLQISSITNGRYFRATDTKKLEEIYAEIDTLEKSKIEIKQFIKVRERFLFPLFIGTILFCFYLIIYRIYLKVIP</sequence>
<proteinExistence type="predicted"/>
<feature type="transmembrane region" description="Helical" evidence="1">
    <location>
        <begin position="120"/>
        <end position="141"/>
    </location>
</feature>
<protein>
    <recommendedName>
        <fullName evidence="2">VWFA domain-containing protein</fullName>
    </recommendedName>
</protein>
<gene>
    <name evidence="3" type="ORF">S12H4_21556</name>
</gene>
<accession>X1RTQ2</accession>